<accession>U7QS92</accession>
<proteinExistence type="predicted"/>
<dbReference type="PATRIC" id="fig|1389415.4.peg.4629"/>
<dbReference type="EMBL" id="AXDT01000273">
    <property type="protein sequence ID" value="ERT10738.1"/>
    <property type="molecule type" value="Genomic_DNA"/>
</dbReference>
<dbReference type="AlphaFoldDB" id="U7QS92"/>
<protein>
    <submittedName>
        <fullName evidence="1">Uncharacterized protein</fullName>
    </submittedName>
</protein>
<dbReference type="Proteomes" id="UP000017133">
    <property type="component" value="Unassembled WGS sequence"/>
</dbReference>
<organism evidence="1 2">
    <name type="scientific">Photorhabdus temperata J3</name>
    <dbReference type="NCBI Taxonomy" id="1389415"/>
    <lineage>
        <taxon>Bacteria</taxon>
        <taxon>Pseudomonadati</taxon>
        <taxon>Pseudomonadota</taxon>
        <taxon>Gammaproteobacteria</taxon>
        <taxon>Enterobacterales</taxon>
        <taxon>Morganellaceae</taxon>
        <taxon>Photorhabdus</taxon>
    </lineage>
</organism>
<keyword evidence="2" id="KW-1185">Reference proteome</keyword>
<evidence type="ECO:0000313" key="2">
    <source>
        <dbReference type="Proteomes" id="UP000017133"/>
    </source>
</evidence>
<evidence type="ECO:0000313" key="1">
    <source>
        <dbReference type="EMBL" id="ERT10738.1"/>
    </source>
</evidence>
<sequence>MFRDIISLIRLVEILKSTQLIDSESQRNTLYEEQCKSFANAMKDLS</sequence>
<gene>
    <name evidence="1" type="ORF">O185_23175</name>
</gene>
<name>U7QS92_PHOTE</name>
<comment type="caution">
    <text evidence="1">The sequence shown here is derived from an EMBL/GenBank/DDBJ whole genome shotgun (WGS) entry which is preliminary data.</text>
</comment>
<reference evidence="1 2" key="1">
    <citation type="submission" date="2013-10" db="EMBL/GenBank/DDBJ databases">
        <title>Whole Genome Shotgun Sequence of Photorhabdus temperata J3.</title>
        <authorList>
            <person name="Park G.-S."/>
            <person name="Hong S.-J."/>
            <person name="Shin J.-H."/>
        </authorList>
    </citation>
    <scope>NUCLEOTIDE SEQUENCE [LARGE SCALE GENOMIC DNA]</scope>
    <source>
        <strain evidence="1 2">J3</strain>
    </source>
</reference>